<evidence type="ECO:0000313" key="22">
    <source>
        <dbReference type="EMBL" id="KAK1352419.1"/>
    </source>
</evidence>
<evidence type="ECO:0000256" key="3">
    <source>
        <dbReference type="ARBA" id="ARBA00022527"/>
    </source>
</evidence>
<dbReference type="AlphaFoldDB" id="A0AAD8GQ34"/>
<proteinExistence type="predicted"/>
<evidence type="ECO:0000256" key="7">
    <source>
        <dbReference type="ARBA" id="ARBA00022692"/>
    </source>
</evidence>
<evidence type="ECO:0000256" key="16">
    <source>
        <dbReference type="ARBA" id="ARBA00023180"/>
    </source>
</evidence>
<feature type="domain" description="Protein kinase" evidence="21">
    <location>
        <begin position="348"/>
        <end position="593"/>
    </location>
</feature>
<keyword evidence="15" id="KW-0675">Receptor</keyword>
<name>A0AAD8GQ34_9APIA</name>
<dbReference type="GO" id="GO:0016020">
    <property type="term" value="C:membrane"/>
    <property type="evidence" value="ECO:0007669"/>
    <property type="project" value="UniProtKB-SubCell"/>
</dbReference>
<reference evidence="22" key="1">
    <citation type="submission" date="2023-02" db="EMBL/GenBank/DDBJ databases">
        <title>Genome of toxic invasive species Heracleum sosnowskyi carries increased number of genes despite the absence of recent whole-genome duplications.</title>
        <authorList>
            <person name="Schelkunov M."/>
            <person name="Shtratnikova V."/>
            <person name="Makarenko M."/>
            <person name="Klepikova A."/>
            <person name="Omelchenko D."/>
            <person name="Novikova G."/>
            <person name="Obukhova E."/>
            <person name="Bogdanov V."/>
            <person name="Penin A."/>
            <person name="Logacheva M."/>
        </authorList>
    </citation>
    <scope>NUCLEOTIDE SEQUENCE</scope>
    <source>
        <strain evidence="22">Hsosn_3</strain>
        <tissue evidence="22">Leaf</tissue>
    </source>
</reference>
<keyword evidence="6" id="KW-0808">Transferase</keyword>
<sequence length="593" mass="66055">MFVVANISAFNSHVNYSSTEEQTLLGCGWWIRHNTSHLHYCSWEGISCNVAGNVTEIKLSWHVGGELEALNFASLPNLESLDLRDCGLKGNIPSQVGMLSKLTNLVLTRNSLSGNVPQSLTNLTELRWLDVSSNYLSGSIPLKINYKNLRYLNLGANNFVGLIPSSLGYLPRLQILQLERNYFTGAIPSSFRNLNLTRLDLSMNKLTGFIPSALENMSNLLYLNLSHNDLSGTVPSCLCHLCQLSAIDLSNNSLSGRRTCFEVFIRNTVTEKNDSNTNSKKGLIVLCVAVSVSVFVVVLLLGIILIRQYKSKRIQSKSEALKNGDLLSIWNYDGTIAYKDLVEATNNFDIQNCIGTGGYGSVYAAALPGGKVVALKKLHQMEREEPAFEKSFRNEVQVLSSIRHKNIIKLYGFCLHDRCMFLVYEYMERGSLFCVLRDEIGAVHLSWERRVNIVKSIAHALSYMHHDCSPSIIHRDISSNNILLNSKLEGFVGDFGAARLLHRDSSNYYTAAAGTLGYMAPELAYTMVATERCDVYSFGVVALEIIMDSRLPRPTDVLVERGIVLVLDLALACLTSNPKLRPTMQHVSMEFQK</sequence>
<evidence type="ECO:0000256" key="4">
    <source>
        <dbReference type="ARBA" id="ARBA00022553"/>
    </source>
</evidence>
<evidence type="ECO:0000259" key="21">
    <source>
        <dbReference type="PROSITE" id="PS50011"/>
    </source>
</evidence>
<dbReference type="EC" id="2.7.11.1" evidence="2"/>
<dbReference type="Gene3D" id="1.10.510.10">
    <property type="entry name" value="Transferase(Phosphotransferase) domain 1"/>
    <property type="match status" value="1"/>
</dbReference>
<organism evidence="22 23">
    <name type="scientific">Heracleum sosnowskyi</name>
    <dbReference type="NCBI Taxonomy" id="360622"/>
    <lineage>
        <taxon>Eukaryota</taxon>
        <taxon>Viridiplantae</taxon>
        <taxon>Streptophyta</taxon>
        <taxon>Embryophyta</taxon>
        <taxon>Tracheophyta</taxon>
        <taxon>Spermatophyta</taxon>
        <taxon>Magnoliopsida</taxon>
        <taxon>eudicotyledons</taxon>
        <taxon>Gunneridae</taxon>
        <taxon>Pentapetalae</taxon>
        <taxon>asterids</taxon>
        <taxon>campanulids</taxon>
        <taxon>Apiales</taxon>
        <taxon>Apiaceae</taxon>
        <taxon>Apioideae</taxon>
        <taxon>apioid superclade</taxon>
        <taxon>Tordylieae</taxon>
        <taxon>Tordyliinae</taxon>
        <taxon>Heracleum</taxon>
    </lineage>
</organism>
<keyword evidence="5" id="KW-0433">Leucine-rich repeat</keyword>
<dbReference type="Gene3D" id="3.80.10.10">
    <property type="entry name" value="Ribonuclease Inhibitor"/>
    <property type="match status" value="2"/>
</dbReference>
<evidence type="ECO:0000256" key="20">
    <source>
        <dbReference type="SAM" id="Phobius"/>
    </source>
</evidence>
<dbReference type="InterPro" id="IPR051420">
    <property type="entry name" value="Ser_Thr_Kinases_DiverseReg"/>
</dbReference>
<dbReference type="PANTHER" id="PTHR48005">
    <property type="entry name" value="LEUCINE RICH REPEAT KINASE 2"/>
    <property type="match status" value="1"/>
</dbReference>
<keyword evidence="14 20" id="KW-0472">Membrane</keyword>
<evidence type="ECO:0000256" key="6">
    <source>
        <dbReference type="ARBA" id="ARBA00022679"/>
    </source>
</evidence>
<feature type="binding site" evidence="19">
    <location>
        <position position="376"/>
    </location>
    <ligand>
        <name>ATP</name>
        <dbReference type="ChEBI" id="CHEBI:30616"/>
    </ligand>
</feature>
<evidence type="ECO:0000256" key="8">
    <source>
        <dbReference type="ARBA" id="ARBA00022729"/>
    </source>
</evidence>
<comment type="caution">
    <text evidence="22">The sequence shown here is derived from an EMBL/GenBank/DDBJ whole genome shotgun (WGS) entry which is preliminary data.</text>
</comment>
<dbReference type="Proteomes" id="UP001237642">
    <property type="component" value="Unassembled WGS sequence"/>
</dbReference>
<keyword evidence="10 19" id="KW-0547">Nucleotide-binding</keyword>
<accession>A0AAD8GQ34</accession>
<dbReference type="PROSITE" id="PS00107">
    <property type="entry name" value="PROTEIN_KINASE_ATP"/>
    <property type="match status" value="1"/>
</dbReference>
<keyword evidence="3" id="KW-0723">Serine/threonine-protein kinase</keyword>
<dbReference type="FunFam" id="3.80.10.10:FF:000400">
    <property type="entry name" value="Nuclear pore complex protein NUP107"/>
    <property type="match status" value="1"/>
</dbReference>
<comment type="catalytic activity">
    <reaction evidence="18">
        <text>L-seryl-[protein] + ATP = O-phospho-L-seryl-[protein] + ADP + H(+)</text>
        <dbReference type="Rhea" id="RHEA:17989"/>
        <dbReference type="Rhea" id="RHEA-COMP:9863"/>
        <dbReference type="Rhea" id="RHEA-COMP:11604"/>
        <dbReference type="ChEBI" id="CHEBI:15378"/>
        <dbReference type="ChEBI" id="CHEBI:29999"/>
        <dbReference type="ChEBI" id="CHEBI:30616"/>
        <dbReference type="ChEBI" id="CHEBI:83421"/>
        <dbReference type="ChEBI" id="CHEBI:456216"/>
        <dbReference type="EC" id="2.7.11.1"/>
    </reaction>
</comment>
<dbReference type="InterPro" id="IPR000719">
    <property type="entry name" value="Prot_kinase_dom"/>
</dbReference>
<dbReference type="Pfam" id="PF13855">
    <property type="entry name" value="LRR_8"/>
    <property type="match status" value="2"/>
</dbReference>
<evidence type="ECO:0000256" key="2">
    <source>
        <dbReference type="ARBA" id="ARBA00012513"/>
    </source>
</evidence>
<keyword evidence="11 22" id="KW-0418">Kinase</keyword>
<reference evidence="22" key="2">
    <citation type="submission" date="2023-05" db="EMBL/GenBank/DDBJ databases">
        <authorList>
            <person name="Schelkunov M.I."/>
        </authorList>
    </citation>
    <scope>NUCLEOTIDE SEQUENCE</scope>
    <source>
        <strain evidence="22">Hsosn_3</strain>
        <tissue evidence="22">Leaf</tissue>
    </source>
</reference>
<dbReference type="Gene3D" id="3.30.200.20">
    <property type="entry name" value="Phosphorylase Kinase, domain 1"/>
    <property type="match status" value="1"/>
</dbReference>
<dbReference type="GO" id="GO:0005524">
    <property type="term" value="F:ATP binding"/>
    <property type="evidence" value="ECO:0007669"/>
    <property type="project" value="UniProtKB-UniRule"/>
</dbReference>
<keyword evidence="9" id="KW-0677">Repeat</keyword>
<evidence type="ECO:0000256" key="12">
    <source>
        <dbReference type="ARBA" id="ARBA00022840"/>
    </source>
</evidence>
<evidence type="ECO:0000256" key="5">
    <source>
        <dbReference type="ARBA" id="ARBA00022614"/>
    </source>
</evidence>
<dbReference type="Pfam" id="PF00069">
    <property type="entry name" value="Pkinase"/>
    <property type="match status" value="1"/>
</dbReference>
<comment type="catalytic activity">
    <reaction evidence="17">
        <text>L-threonyl-[protein] + ATP = O-phospho-L-threonyl-[protein] + ADP + H(+)</text>
        <dbReference type="Rhea" id="RHEA:46608"/>
        <dbReference type="Rhea" id="RHEA-COMP:11060"/>
        <dbReference type="Rhea" id="RHEA-COMP:11605"/>
        <dbReference type="ChEBI" id="CHEBI:15378"/>
        <dbReference type="ChEBI" id="CHEBI:30013"/>
        <dbReference type="ChEBI" id="CHEBI:30616"/>
        <dbReference type="ChEBI" id="CHEBI:61977"/>
        <dbReference type="ChEBI" id="CHEBI:456216"/>
        <dbReference type="EC" id="2.7.11.1"/>
    </reaction>
</comment>
<evidence type="ECO:0000256" key="11">
    <source>
        <dbReference type="ARBA" id="ARBA00022777"/>
    </source>
</evidence>
<feature type="transmembrane region" description="Helical" evidence="20">
    <location>
        <begin position="283"/>
        <end position="306"/>
    </location>
</feature>
<dbReference type="PROSITE" id="PS00109">
    <property type="entry name" value="PROTEIN_KINASE_TYR"/>
    <property type="match status" value="1"/>
</dbReference>
<dbReference type="FunFam" id="3.30.200.20:FF:000309">
    <property type="entry name" value="Leucine-rich repeat receptor protein kinase MSP1"/>
    <property type="match status" value="1"/>
</dbReference>
<comment type="subcellular location">
    <subcellularLocation>
        <location evidence="1">Membrane</location>
        <topology evidence="1">Single-pass type I membrane protein</topology>
    </subcellularLocation>
</comment>
<dbReference type="PROSITE" id="PS50011">
    <property type="entry name" value="PROTEIN_KINASE_DOM"/>
    <property type="match status" value="1"/>
</dbReference>
<dbReference type="Pfam" id="PF00560">
    <property type="entry name" value="LRR_1"/>
    <property type="match status" value="2"/>
</dbReference>
<keyword evidence="16" id="KW-0325">Glycoprotein</keyword>
<keyword evidence="23" id="KW-1185">Reference proteome</keyword>
<keyword evidence="7 20" id="KW-0812">Transmembrane</keyword>
<evidence type="ECO:0000256" key="15">
    <source>
        <dbReference type="ARBA" id="ARBA00023170"/>
    </source>
</evidence>
<gene>
    <name evidence="22" type="ORF">POM88_053358</name>
</gene>
<dbReference type="PANTHER" id="PTHR48005:SF16">
    <property type="entry name" value="MDIS1-INTERACTING RECEPTOR LIKE KINASE 2-LIKE ISOFORM X1"/>
    <property type="match status" value="1"/>
</dbReference>
<dbReference type="InterPro" id="IPR008266">
    <property type="entry name" value="Tyr_kinase_AS"/>
</dbReference>
<evidence type="ECO:0000313" key="23">
    <source>
        <dbReference type="Proteomes" id="UP001237642"/>
    </source>
</evidence>
<keyword evidence="12 19" id="KW-0067">ATP-binding</keyword>
<protein>
    <recommendedName>
        <fullName evidence="2">non-specific serine/threonine protein kinase</fullName>
        <ecNumber evidence="2">2.7.11.1</ecNumber>
    </recommendedName>
</protein>
<evidence type="ECO:0000256" key="19">
    <source>
        <dbReference type="PROSITE-ProRule" id="PRU10141"/>
    </source>
</evidence>
<dbReference type="PRINTS" id="PR00019">
    <property type="entry name" value="LEURICHRPT"/>
</dbReference>
<evidence type="ECO:0000256" key="9">
    <source>
        <dbReference type="ARBA" id="ARBA00022737"/>
    </source>
</evidence>
<evidence type="ECO:0000256" key="1">
    <source>
        <dbReference type="ARBA" id="ARBA00004479"/>
    </source>
</evidence>
<dbReference type="InterPro" id="IPR017441">
    <property type="entry name" value="Protein_kinase_ATP_BS"/>
</dbReference>
<dbReference type="InterPro" id="IPR001611">
    <property type="entry name" value="Leu-rich_rpt"/>
</dbReference>
<dbReference type="FunFam" id="3.80.10.10:FF:000041">
    <property type="entry name" value="LRR receptor-like serine/threonine-protein kinase ERECTA"/>
    <property type="match status" value="1"/>
</dbReference>
<dbReference type="InterPro" id="IPR032675">
    <property type="entry name" value="LRR_dom_sf"/>
</dbReference>
<evidence type="ECO:0000256" key="17">
    <source>
        <dbReference type="ARBA" id="ARBA00047899"/>
    </source>
</evidence>
<dbReference type="EMBL" id="JAUIZM010000017">
    <property type="protein sequence ID" value="KAK1352419.1"/>
    <property type="molecule type" value="Genomic_DNA"/>
</dbReference>
<evidence type="ECO:0000256" key="13">
    <source>
        <dbReference type="ARBA" id="ARBA00022989"/>
    </source>
</evidence>
<keyword evidence="4" id="KW-0597">Phosphoprotein</keyword>
<dbReference type="GO" id="GO:0004674">
    <property type="term" value="F:protein serine/threonine kinase activity"/>
    <property type="evidence" value="ECO:0007669"/>
    <property type="project" value="UniProtKB-KW"/>
</dbReference>
<keyword evidence="8" id="KW-0732">Signal</keyword>
<evidence type="ECO:0000256" key="18">
    <source>
        <dbReference type="ARBA" id="ARBA00048679"/>
    </source>
</evidence>
<evidence type="ECO:0000256" key="10">
    <source>
        <dbReference type="ARBA" id="ARBA00022741"/>
    </source>
</evidence>
<keyword evidence="13 20" id="KW-1133">Transmembrane helix</keyword>
<dbReference type="SUPFAM" id="SSF52058">
    <property type="entry name" value="L domain-like"/>
    <property type="match status" value="1"/>
</dbReference>
<dbReference type="InterPro" id="IPR011009">
    <property type="entry name" value="Kinase-like_dom_sf"/>
</dbReference>
<dbReference type="SUPFAM" id="SSF56112">
    <property type="entry name" value="Protein kinase-like (PK-like)"/>
    <property type="match status" value="1"/>
</dbReference>
<evidence type="ECO:0000256" key="14">
    <source>
        <dbReference type="ARBA" id="ARBA00023136"/>
    </source>
</evidence>